<evidence type="ECO:0000313" key="15">
    <source>
        <dbReference type="Proteomes" id="UP001148786"/>
    </source>
</evidence>
<dbReference type="PROSITE" id="PS00183">
    <property type="entry name" value="UBC_1"/>
    <property type="match status" value="1"/>
</dbReference>
<evidence type="ECO:0000256" key="4">
    <source>
        <dbReference type="ARBA" id="ARBA00022741"/>
    </source>
</evidence>
<keyword evidence="7" id="KW-0067">ATP-binding</keyword>
<accession>A0A9W8K1Q3</accession>
<dbReference type="Gene3D" id="3.40.50.300">
    <property type="entry name" value="P-loop containing nucleotide triphosphate hydrolases"/>
    <property type="match status" value="1"/>
</dbReference>
<dbReference type="InterPro" id="IPR027417">
    <property type="entry name" value="P-loop_NTPase"/>
</dbReference>
<keyword evidence="3" id="KW-0808">Transferase</keyword>
<evidence type="ECO:0000256" key="2">
    <source>
        <dbReference type="ARBA" id="ARBA00012486"/>
    </source>
</evidence>
<feature type="region of interest" description="Disordered" evidence="10">
    <location>
        <begin position="254"/>
        <end position="450"/>
    </location>
</feature>
<evidence type="ECO:0000259" key="13">
    <source>
        <dbReference type="PROSITE" id="PS51194"/>
    </source>
</evidence>
<evidence type="ECO:0000256" key="7">
    <source>
        <dbReference type="ARBA" id="ARBA00022840"/>
    </source>
</evidence>
<dbReference type="PROSITE" id="PS51194">
    <property type="entry name" value="HELICASE_CTER"/>
    <property type="match status" value="1"/>
</dbReference>
<evidence type="ECO:0000259" key="11">
    <source>
        <dbReference type="PROSITE" id="PS50127"/>
    </source>
</evidence>
<keyword evidence="4" id="KW-0547">Nucleotide-binding</keyword>
<feature type="region of interest" description="Disordered" evidence="10">
    <location>
        <begin position="1198"/>
        <end position="1243"/>
    </location>
</feature>
<feature type="domain" description="Helicase ATP-binding" evidence="12">
    <location>
        <begin position="538"/>
        <end position="743"/>
    </location>
</feature>
<dbReference type="EMBL" id="JANKHO010000439">
    <property type="protein sequence ID" value="KAJ3509909.1"/>
    <property type="molecule type" value="Genomic_DNA"/>
</dbReference>
<keyword evidence="6" id="KW-0378">Hydrolase</keyword>
<dbReference type="InterPro" id="IPR000608">
    <property type="entry name" value="UBC"/>
</dbReference>
<dbReference type="Pfam" id="PF00179">
    <property type="entry name" value="UQ_con"/>
    <property type="match status" value="1"/>
</dbReference>
<feature type="compositionally biased region" description="Acidic residues" evidence="10">
    <location>
        <begin position="472"/>
        <end position="482"/>
    </location>
</feature>
<dbReference type="OrthoDB" id="413460at2759"/>
<evidence type="ECO:0000256" key="9">
    <source>
        <dbReference type="PROSITE-ProRule" id="PRU10133"/>
    </source>
</evidence>
<dbReference type="Gene3D" id="3.40.50.10810">
    <property type="entry name" value="Tandem AAA-ATPase domain"/>
    <property type="match status" value="1"/>
</dbReference>
<dbReference type="CDD" id="cd18793">
    <property type="entry name" value="SF2_C_SNF"/>
    <property type="match status" value="1"/>
</dbReference>
<dbReference type="GO" id="GO:0005634">
    <property type="term" value="C:nucleus"/>
    <property type="evidence" value="ECO:0007669"/>
    <property type="project" value="UniProtKB-SubCell"/>
</dbReference>
<dbReference type="SMART" id="SM00490">
    <property type="entry name" value="HELICc"/>
    <property type="match status" value="1"/>
</dbReference>
<evidence type="ECO:0000256" key="6">
    <source>
        <dbReference type="ARBA" id="ARBA00022801"/>
    </source>
</evidence>
<feature type="compositionally biased region" description="Acidic residues" evidence="10">
    <location>
        <begin position="420"/>
        <end position="450"/>
    </location>
</feature>
<gene>
    <name evidence="14" type="ORF">NLJ89_g4969</name>
</gene>
<sequence>MSKTGQTGYNTLLLRRQLAELTKHPVEGFSAGLVDDDNLFEWEILIIGPPDTLYEGGFLKARLTFPPEYPLLPPKMRFLTQMWHPNIYPDGTVCISILHAPGDDQYGYEDAGERWMPVHTVETILISVISLLSSDTPNLDSPANVDAAKEVRTDLAGYKKKVRRLVRKSAEEAISASDRGKSNSGPLLFTRVDLALFHNVLATQAATRFYFLLPPDTYCLPSYCDPERVSSSGPVYNTPLPRAGHNVSILGQPRKIKFSGKMPTKDAYSNRSSLSGVPAPVELDSDSDFNPGAYIPEPKKKQKTKTTSAGPSRKRRRADALEDPGSSPKRRKRVRSAGIADPNPLQKYFGNDLDLHSESEEEEEDIPTFAKSHSEPEAEESDEDERKRYLAARKAKALKQAPKLRTPPSSNPGSKPIVAVDDDDSMIADDSVTESETEPETESETEPESDEIWAKFLLMSALQKPNLPASDPDSETEPESEAEEVKSVKLRPRPGFPLSPNQRPGEALVLDEEQGIKIPAPINTYLRDYQRDGVKFLWRQYNQGRGGLLGDDMGLALKTMRLCNLGKTIQLISFLSAIMKKEGTIRDKHRRRNYVSKLQDGKAWKQRRELPPANAKWPTCLIIAPSTVVHNWEREFETWGYFEVGLYNGGPKDREPVLQDFKLGRLDVVITTFDLARREINLLDDLAWSCIIVDEVHRVKNETAKITLAYHQFKCLHRFGLTGTTIQNSYKEMWTILDWTNPDKLGTAKQWNGYVVKPLTMGQSASATEEERAKALVVAVILRDKLLPEFFLRRTKDIIKDQLPQKTDQVVFCPLTDRQIAAYKHLLNMEPLQNLRSRRKNCCHPFVVGDVFKFMSILIKLSNHLGLILPGPSDTAEQTARNRSLAEIAFPDGDIPKYGTAMMQPQYCGKWGALEVLLREWRKDKSNKVLIFTKSVKLLEMLEFHLGTKGYEFLKLDGSTKQVDRMGSITIRTFYIFLISTLAGGTGLNLTGANKVVIFDPNWNPAHDLQAMDRAFRFGQTRDVAVYRLLGAGSVEELIYARQIYKQQQMAIGYDASVQTRYFQGIQGDNAKKGELFGIENIFKLHEDKLATKMAIEKANLAELDWALANLDGGPRGKKSAKPANELVEADAKVGKEEGNLKGLGALLFDDAPPPTVPREQDIIQKTLNAIGVTYSHMNDEILVPSKIEAERTKRTLLNVRKRKSKGAEKEKEPSPQFQWPPKRRHHKPQPTPEQQLASRHKALIRLGMINSPDDVSNFAHEFARQSPDAQRKIIAELDQWAAEHPMSSDSD</sequence>
<evidence type="ECO:0000256" key="3">
    <source>
        <dbReference type="ARBA" id="ARBA00022679"/>
    </source>
</evidence>
<keyword evidence="8" id="KW-0539">Nucleus</keyword>
<name>A0A9W8K1Q3_9AGAR</name>
<evidence type="ECO:0000256" key="1">
    <source>
        <dbReference type="ARBA" id="ARBA00004123"/>
    </source>
</evidence>
<dbReference type="SUPFAM" id="SSF52540">
    <property type="entry name" value="P-loop containing nucleoside triphosphate hydrolases"/>
    <property type="match status" value="2"/>
</dbReference>
<reference evidence="14" key="1">
    <citation type="submission" date="2022-07" db="EMBL/GenBank/DDBJ databases">
        <title>Genome Sequence of Agrocybe chaxingu.</title>
        <authorList>
            <person name="Buettner E."/>
        </authorList>
    </citation>
    <scope>NUCLEOTIDE SEQUENCE</scope>
    <source>
        <strain evidence="14">MP-N11</strain>
    </source>
</reference>
<dbReference type="InterPro" id="IPR038718">
    <property type="entry name" value="SNF2-like_sf"/>
</dbReference>
<dbReference type="GO" id="GO:0016787">
    <property type="term" value="F:hydrolase activity"/>
    <property type="evidence" value="ECO:0007669"/>
    <property type="project" value="UniProtKB-KW"/>
</dbReference>
<dbReference type="Pfam" id="PF00176">
    <property type="entry name" value="SNF2-rel_dom"/>
    <property type="match status" value="1"/>
</dbReference>
<dbReference type="Pfam" id="PF14773">
    <property type="entry name" value="VIGSSK"/>
    <property type="match status" value="1"/>
</dbReference>
<dbReference type="PANTHER" id="PTHR45629">
    <property type="entry name" value="SNF2/RAD54 FAMILY MEMBER"/>
    <property type="match status" value="1"/>
</dbReference>
<dbReference type="InterPro" id="IPR001650">
    <property type="entry name" value="Helicase_C-like"/>
</dbReference>
<dbReference type="InterPro" id="IPR002464">
    <property type="entry name" value="DNA/RNA_helicase_DEAH_CS"/>
</dbReference>
<dbReference type="FunFam" id="3.40.50.10810:FF:000019">
    <property type="entry name" value="DNA excision repair protein ERCC-6-like 2 isoform X1"/>
    <property type="match status" value="1"/>
</dbReference>
<feature type="region of interest" description="Disordered" evidence="10">
    <location>
        <begin position="464"/>
        <end position="504"/>
    </location>
</feature>
<keyword evidence="5" id="KW-0833">Ubl conjugation pathway</keyword>
<organism evidence="14 15">
    <name type="scientific">Agrocybe chaxingu</name>
    <dbReference type="NCBI Taxonomy" id="84603"/>
    <lineage>
        <taxon>Eukaryota</taxon>
        <taxon>Fungi</taxon>
        <taxon>Dikarya</taxon>
        <taxon>Basidiomycota</taxon>
        <taxon>Agaricomycotina</taxon>
        <taxon>Agaricomycetes</taxon>
        <taxon>Agaricomycetidae</taxon>
        <taxon>Agaricales</taxon>
        <taxon>Agaricineae</taxon>
        <taxon>Strophariaceae</taxon>
        <taxon>Agrocybe</taxon>
    </lineage>
</organism>
<dbReference type="GO" id="GO:0005524">
    <property type="term" value="F:ATP binding"/>
    <property type="evidence" value="ECO:0007669"/>
    <property type="project" value="UniProtKB-KW"/>
</dbReference>
<dbReference type="FunFam" id="3.10.110.10:FF:000025">
    <property type="entry name" value="ubiquitin-conjugating enzyme E2 7"/>
    <property type="match status" value="1"/>
</dbReference>
<protein>
    <recommendedName>
        <fullName evidence="2">E2 ubiquitin-conjugating enzyme</fullName>
        <ecNumber evidence="2">2.3.2.23</ecNumber>
    </recommendedName>
</protein>
<dbReference type="InterPro" id="IPR016135">
    <property type="entry name" value="UBQ-conjugating_enzyme/RWD"/>
</dbReference>
<dbReference type="GO" id="GO:0061631">
    <property type="term" value="F:ubiquitin conjugating enzyme activity"/>
    <property type="evidence" value="ECO:0007669"/>
    <property type="project" value="UniProtKB-EC"/>
</dbReference>
<dbReference type="SMART" id="SM00487">
    <property type="entry name" value="DEXDc"/>
    <property type="match status" value="1"/>
</dbReference>
<dbReference type="Pfam" id="PF00271">
    <property type="entry name" value="Helicase_C"/>
    <property type="match status" value="1"/>
</dbReference>
<dbReference type="EC" id="2.3.2.23" evidence="2"/>
<dbReference type="InterPro" id="IPR000330">
    <property type="entry name" value="SNF2_N"/>
</dbReference>
<comment type="subcellular location">
    <subcellularLocation>
        <location evidence="1">Nucleus</location>
    </subcellularLocation>
</comment>
<evidence type="ECO:0000256" key="8">
    <source>
        <dbReference type="ARBA" id="ARBA00023242"/>
    </source>
</evidence>
<dbReference type="CDD" id="cd23795">
    <property type="entry name" value="UBCc_UBE2G1"/>
    <property type="match status" value="1"/>
</dbReference>
<evidence type="ECO:0000256" key="5">
    <source>
        <dbReference type="ARBA" id="ARBA00022786"/>
    </source>
</evidence>
<dbReference type="InterPro" id="IPR050496">
    <property type="entry name" value="SNF2_RAD54_helicase_repair"/>
</dbReference>
<dbReference type="InterPro" id="IPR023313">
    <property type="entry name" value="UBQ-conjugating_AS"/>
</dbReference>
<keyword evidence="15" id="KW-1185">Reference proteome</keyword>
<dbReference type="InterPro" id="IPR014001">
    <property type="entry name" value="Helicase_ATP-bd"/>
</dbReference>
<feature type="active site" description="Glycyl thioester intermediate" evidence="9">
    <location>
        <position position="94"/>
    </location>
</feature>
<dbReference type="Proteomes" id="UP001148786">
    <property type="component" value="Unassembled WGS sequence"/>
</dbReference>
<comment type="caution">
    <text evidence="14">The sequence shown here is derived from an EMBL/GenBank/DDBJ whole genome shotgun (WGS) entry which is preliminary data.</text>
</comment>
<dbReference type="Gene3D" id="3.10.110.10">
    <property type="entry name" value="Ubiquitin Conjugating Enzyme"/>
    <property type="match status" value="1"/>
</dbReference>
<dbReference type="SUPFAM" id="SSF54495">
    <property type="entry name" value="UBC-like"/>
    <property type="match status" value="1"/>
</dbReference>
<dbReference type="InterPro" id="IPR049730">
    <property type="entry name" value="SNF2/RAD54-like_C"/>
</dbReference>
<dbReference type="PROSITE" id="PS00690">
    <property type="entry name" value="DEAH_ATP_HELICASE"/>
    <property type="match status" value="1"/>
</dbReference>
<dbReference type="PROSITE" id="PS51192">
    <property type="entry name" value="HELICASE_ATP_BIND_1"/>
    <property type="match status" value="1"/>
</dbReference>
<proteinExistence type="predicted"/>
<evidence type="ECO:0000256" key="10">
    <source>
        <dbReference type="SAM" id="MobiDB-lite"/>
    </source>
</evidence>
<feature type="domain" description="UBC core" evidence="11">
    <location>
        <begin position="9"/>
        <end position="171"/>
    </location>
</feature>
<feature type="region of interest" description="Disordered" evidence="10">
    <location>
        <begin position="1264"/>
        <end position="1292"/>
    </location>
</feature>
<dbReference type="SMART" id="SM00212">
    <property type="entry name" value="UBCc"/>
    <property type="match status" value="1"/>
</dbReference>
<feature type="domain" description="Helicase C-terminal" evidence="13">
    <location>
        <begin position="913"/>
        <end position="1064"/>
    </location>
</feature>
<evidence type="ECO:0000313" key="14">
    <source>
        <dbReference type="EMBL" id="KAJ3509909.1"/>
    </source>
</evidence>
<dbReference type="PROSITE" id="PS50127">
    <property type="entry name" value="UBC_2"/>
    <property type="match status" value="1"/>
</dbReference>
<evidence type="ECO:0000259" key="12">
    <source>
        <dbReference type="PROSITE" id="PS51192"/>
    </source>
</evidence>
<dbReference type="PANTHER" id="PTHR45629:SF7">
    <property type="entry name" value="DNA EXCISION REPAIR PROTEIN ERCC-6-RELATED"/>
    <property type="match status" value="1"/>
</dbReference>
<dbReference type="InterPro" id="IPR029256">
    <property type="entry name" value="Heliccase-ass-bd"/>
</dbReference>